<dbReference type="EMBL" id="JACI01000001">
    <property type="protein sequence ID" value="OAQ15301.1"/>
    <property type="molecule type" value="Genomic_DNA"/>
</dbReference>
<dbReference type="InterPro" id="IPR039424">
    <property type="entry name" value="SBP_5"/>
</dbReference>
<evidence type="ECO:0000256" key="3">
    <source>
        <dbReference type="ARBA" id="ARBA00022448"/>
    </source>
</evidence>
<accession>A0A179D170</accession>
<evidence type="ECO:0000256" key="1">
    <source>
        <dbReference type="ARBA" id="ARBA00004196"/>
    </source>
</evidence>
<dbReference type="PROSITE" id="PS51257">
    <property type="entry name" value="PROKAR_LIPOPROTEIN"/>
    <property type="match status" value="1"/>
</dbReference>
<feature type="domain" description="Solute-binding protein family 5" evidence="5">
    <location>
        <begin position="95"/>
        <end position="430"/>
    </location>
</feature>
<dbReference type="GO" id="GO:0043190">
    <property type="term" value="C:ATP-binding cassette (ABC) transporter complex"/>
    <property type="evidence" value="ECO:0007669"/>
    <property type="project" value="InterPro"/>
</dbReference>
<protein>
    <submittedName>
        <fullName evidence="6">Peptide transporter</fullName>
    </submittedName>
</protein>
<dbReference type="InterPro" id="IPR030678">
    <property type="entry name" value="Peptide/Ni-bd"/>
</dbReference>
<dbReference type="PIRSF" id="PIRSF002741">
    <property type="entry name" value="MppA"/>
    <property type="match status" value="1"/>
</dbReference>
<dbReference type="PANTHER" id="PTHR30290:SF10">
    <property type="entry name" value="PERIPLASMIC OLIGOPEPTIDE-BINDING PROTEIN-RELATED"/>
    <property type="match status" value="1"/>
</dbReference>
<dbReference type="Proteomes" id="UP000078358">
    <property type="component" value="Unassembled WGS sequence"/>
</dbReference>
<evidence type="ECO:0000259" key="5">
    <source>
        <dbReference type="Pfam" id="PF00496"/>
    </source>
</evidence>
<dbReference type="GO" id="GO:0030288">
    <property type="term" value="C:outer membrane-bounded periplasmic space"/>
    <property type="evidence" value="ECO:0007669"/>
    <property type="project" value="TreeGrafter"/>
</dbReference>
<dbReference type="PATRIC" id="fig|1261658.3.peg.366"/>
<proteinExistence type="inferred from homology"/>
<reference evidence="6 7" key="1">
    <citation type="submission" date="2014-01" db="EMBL/GenBank/DDBJ databases">
        <authorList>
            <person name="Zuccon D."/>
        </authorList>
    </citation>
    <scope>NUCLEOTIDE SEQUENCE [LARGE SCALE GENOMIC DNA]</scope>
    <source>
        <strain evidence="6 7">Y31</strain>
    </source>
</reference>
<dbReference type="GO" id="GO:1904680">
    <property type="term" value="F:peptide transmembrane transporter activity"/>
    <property type="evidence" value="ECO:0007669"/>
    <property type="project" value="TreeGrafter"/>
</dbReference>
<dbReference type="GO" id="GO:0015833">
    <property type="term" value="P:peptide transport"/>
    <property type="evidence" value="ECO:0007669"/>
    <property type="project" value="TreeGrafter"/>
</dbReference>
<dbReference type="Gene3D" id="3.40.190.10">
    <property type="entry name" value="Periplasmic binding protein-like II"/>
    <property type="match status" value="1"/>
</dbReference>
<dbReference type="FunFam" id="3.90.76.10:FF:000001">
    <property type="entry name" value="Oligopeptide ABC transporter substrate-binding protein"/>
    <property type="match status" value="1"/>
</dbReference>
<dbReference type="PANTHER" id="PTHR30290">
    <property type="entry name" value="PERIPLASMIC BINDING COMPONENT OF ABC TRANSPORTER"/>
    <property type="match status" value="1"/>
</dbReference>
<dbReference type="CDD" id="cd08504">
    <property type="entry name" value="PBP2_OppA"/>
    <property type="match status" value="1"/>
</dbReference>
<gene>
    <name evidence="6" type="ORF">F480_01805</name>
</gene>
<evidence type="ECO:0000313" key="7">
    <source>
        <dbReference type="Proteomes" id="UP000078358"/>
    </source>
</evidence>
<dbReference type="SUPFAM" id="SSF53850">
    <property type="entry name" value="Periplasmic binding protein-like II"/>
    <property type="match status" value="1"/>
</dbReference>
<evidence type="ECO:0000313" key="6">
    <source>
        <dbReference type="EMBL" id="OAQ15301.1"/>
    </source>
</evidence>
<dbReference type="Pfam" id="PF00496">
    <property type="entry name" value="SBP_bac_5"/>
    <property type="match status" value="1"/>
</dbReference>
<keyword evidence="4" id="KW-0732">Signal</keyword>
<organism evidence="6 7">
    <name type="scientific">Bibersteinia trehalosi Y31</name>
    <dbReference type="NCBI Taxonomy" id="1261658"/>
    <lineage>
        <taxon>Bacteria</taxon>
        <taxon>Pseudomonadati</taxon>
        <taxon>Pseudomonadota</taxon>
        <taxon>Gammaproteobacteria</taxon>
        <taxon>Pasteurellales</taxon>
        <taxon>Pasteurellaceae</taxon>
        <taxon>Bibersteinia</taxon>
    </lineage>
</organism>
<name>A0A179D170_BIBTR</name>
<evidence type="ECO:0000256" key="4">
    <source>
        <dbReference type="ARBA" id="ARBA00022729"/>
    </source>
</evidence>
<dbReference type="InterPro" id="IPR000914">
    <property type="entry name" value="SBP_5_dom"/>
</dbReference>
<dbReference type="AlphaFoldDB" id="A0A179D170"/>
<comment type="similarity">
    <text evidence="2">Belongs to the bacterial solute-binding protein 5 family.</text>
</comment>
<sequence>MNIGKAFGLQALHFAKYCAKRSACLCLTVGLLASCEKPELLELIPPPERSDTLLSRALLNSTLQLDPHFVTNVAESALVRDLFVGLTAFDQYGNVIPAVARHSFSEDGKTWLFILDDNAVWSNGEIVSADDFVASWQRLLDPQSASPWANYLVDMHIDNAKEILTKEVPLFELGVRALSHNTLQIELEEPNFQLPAMLAHVALLPSYKGQKPENELISNGAYVLEGIEKQRVTLQARETHTAFQHVIYQRVGEKQSLQGFDLVENPPVDYPNEAFRLPRLCSYFYEFNFSDPVIGQKSVRQATRSMLVTPEIGKGLGIPLHSILPTTMLEGQDHLPFTGSAESILAQTELDYTNLPPFTLTFGKDELQQLVANRFVRQLTQSDLFRIRLQAMDFAGLEELHQQQNFQIMPREICAAYTDPLVFLAQFHSQSMDNHSGYGNEKVDSWLDELQSRPLTQEQRDERIMKIVQQINEDVAILPLFQYQRKIALNPSIIGIHKNNDSGVVYSKDLSRQTKDE</sequence>
<comment type="caution">
    <text evidence="6">The sequence shown here is derived from an EMBL/GenBank/DDBJ whole genome shotgun (WGS) entry which is preliminary data.</text>
</comment>
<keyword evidence="3" id="KW-0813">Transport</keyword>
<evidence type="ECO:0000256" key="2">
    <source>
        <dbReference type="ARBA" id="ARBA00005695"/>
    </source>
</evidence>
<dbReference type="Gene3D" id="3.90.76.10">
    <property type="entry name" value="Dipeptide-binding Protein, Domain 1"/>
    <property type="match status" value="1"/>
</dbReference>
<dbReference type="RefSeq" id="WP_064318042.1">
    <property type="nucleotide sequence ID" value="NZ_JACI01000001.1"/>
</dbReference>
<comment type="subcellular location">
    <subcellularLocation>
        <location evidence="1">Cell envelope</location>
    </subcellularLocation>
</comment>
<dbReference type="Gene3D" id="3.10.105.10">
    <property type="entry name" value="Dipeptide-binding Protein, Domain 3"/>
    <property type="match status" value="1"/>
</dbReference>